<evidence type="ECO:0000313" key="3">
    <source>
        <dbReference type="Proteomes" id="UP001302812"/>
    </source>
</evidence>
<gene>
    <name evidence="2" type="ORF">N656DRAFT_792187</name>
</gene>
<reference evidence="2" key="2">
    <citation type="submission" date="2023-05" db="EMBL/GenBank/DDBJ databases">
        <authorList>
            <consortium name="Lawrence Berkeley National Laboratory"/>
            <person name="Steindorff A."/>
            <person name="Hensen N."/>
            <person name="Bonometti L."/>
            <person name="Westerberg I."/>
            <person name="Brannstrom I.O."/>
            <person name="Guillou S."/>
            <person name="Cros-Aarteil S."/>
            <person name="Calhoun S."/>
            <person name="Haridas S."/>
            <person name="Kuo A."/>
            <person name="Mondo S."/>
            <person name="Pangilinan J."/>
            <person name="Riley R."/>
            <person name="Labutti K."/>
            <person name="Andreopoulos B."/>
            <person name="Lipzen A."/>
            <person name="Chen C."/>
            <person name="Yanf M."/>
            <person name="Daum C."/>
            <person name="Ng V."/>
            <person name="Clum A."/>
            <person name="Ohm R."/>
            <person name="Martin F."/>
            <person name="Silar P."/>
            <person name="Natvig D."/>
            <person name="Lalanne C."/>
            <person name="Gautier V."/>
            <person name="Ament-Velasquez S.L."/>
            <person name="Kruys A."/>
            <person name="Hutchinson M.I."/>
            <person name="Powell A.J."/>
            <person name="Barry K."/>
            <person name="Miller A.N."/>
            <person name="Grigoriev I.V."/>
            <person name="Debuchy R."/>
            <person name="Gladieux P."/>
            <person name="Thoren M.H."/>
            <person name="Johannesson H."/>
        </authorList>
    </citation>
    <scope>NUCLEOTIDE SEQUENCE</scope>
    <source>
        <strain evidence="2">CBS 508.74</strain>
    </source>
</reference>
<feature type="compositionally biased region" description="Acidic residues" evidence="1">
    <location>
        <begin position="380"/>
        <end position="391"/>
    </location>
</feature>
<evidence type="ECO:0000313" key="2">
    <source>
        <dbReference type="EMBL" id="KAK4108951.1"/>
    </source>
</evidence>
<dbReference type="Proteomes" id="UP001302812">
    <property type="component" value="Unassembled WGS sequence"/>
</dbReference>
<name>A0AAN6QG20_9PEZI</name>
<accession>A0AAN6QG20</accession>
<organism evidence="2 3">
    <name type="scientific">Canariomyces notabilis</name>
    <dbReference type="NCBI Taxonomy" id="2074819"/>
    <lineage>
        <taxon>Eukaryota</taxon>
        <taxon>Fungi</taxon>
        <taxon>Dikarya</taxon>
        <taxon>Ascomycota</taxon>
        <taxon>Pezizomycotina</taxon>
        <taxon>Sordariomycetes</taxon>
        <taxon>Sordariomycetidae</taxon>
        <taxon>Sordariales</taxon>
        <taxon>Chaetomiaceae</taxon>
        <taxon>Canariomyces</taxon>
    </lineage>
</organism>
<comment type="caution">
    <text evidence="2">The sequence shown here is derived from an EMBL/GenBank/DDBJ whole genome shotgun (WGS) entry which is preliminary data.</text>
</comment>
<dbReference type="RefSeq" id="XP_064666521.1">
    <property type="nucleotide sequence ID" value="XM_064817051.1"/>
</dbReference>
<reference evidence="2" key="1">
    <citation type="journal article" date="2023" name="Mol. Phylogenet. Evol.">
        <title>Genome-scale phylogeny and comparative genomics of the fungal order Sordariales.</title>
        <authorList>
            <person name="Hensen N."/>
            <person name="Bonometti L."/>
            <person name="Westerberg I."/>
            <person name="Brannstrom I.O."/>
            <person name="Guillou S."/>
            <person name="Cros-Aarteil S."/>
            <person name="Calhoun S."/>
            <person name="Haridas S."/>
            <person name="Kuo A."/>
            <person name="Mondo S."/>
            <person name="Pangilinan J."/>
            <person name="Riley R."/>
            <person name="LaButti K."/>
            <person name="Andreopoulos B."/>
            <person name="Lipzen A."/>
            <person name="Chen C."/>
            <person name="Yan M."/>
            <person name="Daum C."/>
            <person name="Ng V."/>
            <person name="Clum A."/>
            <person name="Steindorff A."/>
            <person name="Ohm R.A."/>
            <person name="Martin F."/>
            <person name="Silar P."/>
            <person name="Natvig D.O."/>
            <person name="Lalanne C."/>
            <person name="Gautier V."/>
            <person name="Ament-Velasquez S.L."/>
            <person name="Kruys A."/>
            <person name="Hutchinson M.I."/>
            <person name="Powell A.J."/>
            <person name="Barry K."/>
            <person name="Miller A.N."/>
            <person name="Grigoriev I.V."/>
            <person name="Debuchy R."/>
            <person name="Gladieux P."/>
            <person name="Hiltunen Thoren M."/>
            <person name="Johannesson H."/>
        </authorList>
    </citation>
    <scope>NUCLEOTIDE SEQUENCE</scope>
    <source>
        <strain evidence="2">CBS 508.74</strain>
    </source>
</reference>
<dbReference type="GeneID" id="89941176"/>
<sequence>MGLQLESASQRSFEQQNPWRFRDVRLEHDNHVQLEAALFQASTIPKLNDRFRDLSKGNRADYHTHCLAPGVALSVVKPVKSAKPKSQQTGDLVSPPTTAATVGEIAPYVCIIPRHVDPALVFPKLVPSGKQVVSFPLQRLSTQERPCLKRRRPDTDVDGPNTASLSCKKRRLLRHLITSRLSQPFSLPATHILNREAVATGNNRFLKLAAILAARRFQSAGANSAQTGGPPHQPSPSTWLRRAAVLNSFRQRVCAEAAERGNPDMAALAARAAAFQHSPGTGVFVGGRYITDSTSRMSSPAVQWISLPTSVKPGAVPAAALLGAGVGVQAGSSRPGLQPAGQVSTRLVIPSPQLRPLRSPELRVTRPAVAVEDQGRLDDENGEEEEEEDDGVAFPTSEHESRYEDEPEDVYADFGVIFGGGEGDAPDEDGGGDHFEDYMDDLDGIPWNARC</sequence>
<dbReference type="AlphaFoldDB" id="A0AAN6QG20"/>
<dbReference type="EMBL" id="MU853359">
    <property type="protein sequence ID" value="KAK4108951.1"/>
    <property type="molecule type" value="Genomic_DNA"/>
</dbReference>
<evidence type="ECO:0000256" key="1">
    <source>
        <dbReference type="SAM" id="MobiDB-lite"/>
    </source>
</evidence>
<protein>
    <submittedName>
        <fullName evidence="2">Uncharacterized protein</fullName>
    </submittedName>
</protein>
<proteinExistence type="predicted"/>
<feature type="region of interest" description="Disordered" evidence="1">
    <location>
        <begin position="371"/>
        <end position="451"/>
    </location>
</feature>
<keyword evidence="3" id="KW-1185">Reference proteome</keyword>